<dbReference type="EMBL" id="FMBI01000037">
    <property type="protein sequence ID" value="SCC54548.1"/>
    <property type="molecule type" value="Genomic_DNA"/>
</dbReference>
<dbReference type="Proteomes" id="UP000195991">
    <property type="component" value="Unassembled WGS sequence"/>
</dbReference>
<name>A0A1C4FEY2_BACTU</name>
<organism evidence="1 2">
    <name type="scientific">Bacillus thuringiensis</name>
    <dbReference type="NCBI Taxonomy" id="1428"/>
    <lineage>
        <taxon>Bacteria</taxon>
        <taxon>Bacillati</taxon>
        <taxon>Bacillota</taxon>
        <taxon>Bacilli</taxon>
        <taxon>Bacillales</taxon>
        <taxon>Bacillaceae</taxon>
        <taxon>Bacillus</taxon>
        <taxon>Bacillus cereus group</taxon>
    </lineage>
</organism>
<proteinExistence type="predicted"/>
<sequence length="64" mass="7622">MGLRQAYEMVIRHQLELLVEEKGWEISEARFDDIAEAMANDPQFTDQLLDFTDEHLETFGDNYW</sequence>
<protein>
    <submittedName>
        <fullName evidence="1">Uncharacterized protein</fullName>
    </submittedName>
</protein>
<evidence type="ECO:0000313" key="1">
    <source>
        <dbReference type="EMBL" id="SCC54548.1"/>
    </source>
</evidence>
<reference evidence="1 2" key="1">
    <citation type="submission" date="2016-08" db="EMBL/GenBank/DDBJ databases">
        <authorList>
            <person name="Seilhamer J.J."/>
        </authorList>
    </citation>
    <scope>NUCLEOTIDE SEQUENCE [LARGE SCALE GENOMIC DNA]</scope>
    <source>
        <strain evidence="1 2">IEBC_T61001</strain>
    </source>
</reference>
<dbReference type="RefSeq" id="WP_088008888.1">
    <property type="nucleotide sequence ID" value="NZ_FMBI01000037.1"/>
</dbReference>
<evidence type="ECO:0000313" key="2">
    <source>
        <dbReference type="Proteomes" id="UP000195991"/>
    </source>
</evidence>
<dbReference type="AlphaFoldDB" id="A0A1C4FEY2"/>
<gene>
    <name evidence="1" type="ORF">BTT61001_04261</name>
</gene>
<accession>A0A1C4FEY2</accession>